<evidence type="ECO:0000313" key="2">
    <source>
        <dbReference type="EMBL" id="OGK15949.1"/>
    </source>
</evidence>
<feature type="transmembrane region" description="Helical" evidence="1">
    <location>
        <begin position="75"/>
        <end position="95"/>
    </location>
</feature>
<organism evidence="2 3">
    <name type="scientific">Candidatus Roizmanbacteria bacterium RIFCSPHIGHO2_01_FULL_39_12b</name>
    <dbReference type="NCBI Taxonomy" id="1802030"/>
    <lineage>
        <taxon>Bacteria</taxon>
        <taxon>Candidatus Roizmaniibacteriota</taxon>
    </lineage>
</organism>
<feature type="transmembrane region" description="Helical" evidence="1">
    <location>
        <begin position="33"/>
        <end position="54"/>
    </location>
</feature>
<evidence type="ECO:0000313" key="3">
    <source>
        <dbReference type="Proteomes" id="UP000178372"/>
    </source>
</evidence>
<dbReference type="Proteomes" id="UP000178372">
    <property type="component" value="Unassembled WGS sequence"/>
</dbReference>
<gene>
    <name evidence="2" type="ORF">A2690_00655</name>
</gene>
<accession>A0A1F7GAM2</accession>
<dbReference type="EMBL" id="MFZF01000022">
    <property type="protein sequence ID" value="OGK15949.1"/>
    <property type="molecule type" value="Genomic_DNA"/>
</dbReference>
<comment type="caution">
    <text evidence="2">The sequence shown here is derived from an EMBL/GenBank/DDBJ whole genome shotgun (WGS) entry which is preliminary data.</text>
</comment>
<sequence length="145" mass="16347">MRQALSIFSTIDDYLNPIFSRLPSLPPKTKQTIITHLPFIALIIGIINTLQGLISVVFKVLRVLFSSPDLLEGRILTNTTVDLLTGLLLVMSYSLLKKNYTNGWQFIFGATLIIGILNIMSSQFGLISTLLFLYVLYQVKNHYHS</sequence>
<feature type="transmembrane region" description="Helical" evidence="1">
    <location>
        <begin position="107"/>
        <end position="137"/>
    </location>
</feature>
<dbReference type="AlphaFoldDB" id="A0A1F7GAM2"/>
<protein>
    <submittedName>
        <fullName evidence="2">Uncharacterized protein</fullName>
    </submittedName>
</protein>
<proteinExistence type="predicted"/>
<keyword evidence="1" id="KW-0472">Membrane</keyword>
<keyword evidence="1" id="KW-1133">Transmembrane helix</keyword>
<keyword evidence="1" id="KW-0812">Transmembrane</keyword>
<reference evidence="2 3" key="1">
    <citation type="journal article" date="2016" name="Nat. Commun.">
        <title>Thousands of microbial genomes shed light on interconnected biogeochemical processes in an aquifer system.</title>
        <authorList>
            <person name="Anantharaman K."/>
            <person name="Brown C.T."/>
            <person name="Hug L.A."/>
            <person name="Sharon I."/>
            <person name="Castelle C.J."/>
            <person name="Probst A.J."/>
            <person name="Thomas B.C."/>
            <person name="Singh A."/>
            <person name="Wilkins M.J."/>
            <person name="Karaoz U."/>
            <person name="Brodie E.L."/>
            <person name="Williams K.H."/>
            <person name="Hubbard S.S."/>
            <person name="Banfield J.F."/>
        </authorList>
    </citation>
    <scope>NUCLEOTIDE SEQUENCE [LARGE SCALE GENOMIC DNA]</scope>
</reference>
<name>A0A1F7GAM2_9BACT</name>
<evidence type="ECO:0000256" key="1">
    <source>
        <dbReference type="SAM" id="Phobius"/>
    </source>
</evidence>